<keyword evidence="3" id="KW-1185">Reference proteome</keyword>
<evidence type="ECO:0000313" key="3">
    <source>
        <dbReference type="Proteomes" id="UP001054837"/>
    </source>
</evidence>
<dbReference type="AlphaFoldDB" id="A0AAV4V8Z1"/>
<comment type="caution">
    <text evidence="2">The sequence shown here is derived from an EMBL/GenBank/DDBJ whole genome shotgun (WGS) entry which is preliminary data.</text>
</comment>
<feature type="compositionally biased region" description="Basic and acidic residues" evidence="1">
    <location>
        <begin position="33"/>
        <end position="42"/>
    </location>
</feature>
<dbReference type="Proteomes" id="UP001054837">
    <property type="component" value="Unassembled WGS sequence"/>
</dbReference>
<accession>A0AAV4V8Z1</accession>
<reference evidence="2 3" key="1">
    <citation type="submission" date="2021-06" db="EMBL/GenBank/DDBJ databases">
        <title>Caerostris darwini draft genome.</title>
        <authorList>
            <person name="Kono N."/>
            <person name="Arakawa K."/>
        </authorList>
    </citation>
    <scope>NUCLEOTIDE SEQUENCE [LARGE SCALE GENOMIC DNA]</scope>
</reference>
<sequence length="133" mass="14986">MLLPLSIPPVRLKREADRGTCTKAGHYPSHPRMRQEKEEACERNPPPSGKLIKIRDAHLHDCTREQIPRALLILNDAAAHPLSSSRFPMEGVYMHGVRQTGWPEDNWEDGRGEGVLLDKGALLALQFEDGFLK</sequence>
<organism evidence="2 3">
    <name type="scientific">Caerostris darwini</name>
    <dbReference type="NCBI Taxonomy" id="1538125"/>
    <lineage>
        <taxon>Eukaryota</taxon>
        <taxon>Metazoa</taxon>
        <taxon>Ecdysozoa</taxon>
        <taxon>Arthropoda</taxon>
        <taxon>Chelicerata</taxon>
        <taxon>Arachnida</taxon>
        <taxon>Araneae</taxon>
        <taxon>Araneomorphae</taxon>
        <taxon>Entelegynae</taxon>
        <taxon>Araneoidea</taxon>
        <taxon>Araneidae</taxon>
        <taxon>Caerostris</taxon>
    </lineage>
</organism>
<evidence type="ECO:0000256" key="1">
    <source>
        <dbReference type="SAM" id="MobiDB-lite"/>
    </source>
</evidence>
<proteinExistence type="predicted"/>
<gene>
    <name evidence="2" type="ORF">CDAR_18481</name>
</gene>
<protein>
    <submittedName>
        <fullName evidence="2">Uncharacterized protein</fullName>
    </submittedName>
</protein>
<feature type="region of interest" description="Disordered" evidence="1">
    <location>
        <begin position="20"/>
        <end position="49"/>
    </location>
</feature>
<evidence type="ECO:0000313" key="2">
    <source>
        <dbReference type="EMBL" id="GIY66816.1"/>
    </source>
</evidence>
<dbReference type="EMBL" id="BPLQ01012651">
    <property type="protein sequence ID" value="GIY66816.1"/>
    <property type="molecule type" value="Genomic_DNA"/>
</dbReference>
<name>A0AAV4V8Z1_9ARAC</name>